<dbReference type="PANTHER" id="PTHR33383">
    <property type="entry name" value="MEMBRANE PROTEIN INSERTION EFFICIENCY FACTOR-RELATED"/>
    <property type="match status" value="1"/>
</dbReference>
<comment type="subcellular location">
    <subcellularLocation>
        <location evidence="1">Cell membrane</location>
        <topology evidence="1">Peripheral membrane protein</topology>
        <orientation evidence="1">Cytoplasmic side</orientation>
    </subcellularLocation>
</comment>
<dbReference type="PANTHER" id="PTHR33383:SF1">
    <property type="entry name" value="MEMBRANE PROTEIN INSERTION EFFICIENCY FACTOR-RELATED"/>
    <property type="match status" value="1"/>
</dbReference>
<evidence type="ECO:0000313" key="2">
    <source>
        <dbReference type="EMBL" id="PTQ61083.1"/>
    </source>
</evidence>
<keyword evidence="1" id="KW-0472">Membrane</keyword>
<dbReference type="HAMAP" id="MF_00386">
    <property type="entry name" value="UPF0161_YidD"/>
    <property type="match status" value="1"/>
</dbReference>
<name>A0A2T5GP36_9SPHN</name>
<organism evidence="2 3">
    <name type="scientific">Sphingomonas aurantiaca</name>
    <dbReference type="NCBI Taxonomy" id="185949"/>
    <lineage>
        <taxon>Bacteria</taxon>
        <taxon>Pseudomonadati</taxon>
        <taxon>Pseudomonadota</taxon>
        <taxon>Alphaproteobacteria</taxon>
        <taxon>Sphingomonadales</taxon>
        <taxon>Sphingomonadaceae</taxon>
        <taxon>Sphingomonas</taxon>
    </lineage>
</organism>
<keyword evidence="1" id="KW-1003">Cell membrane</keyword>
<evidence type="ECO:0000256" key="1">
    <source>
        <dbReference type="HAMAP-Rule" id="MF_00386"/>
    </source>
</evidence>
<dbReference type="InterPro" id="IPR002696">
    <property type="entry name" value="Membr_insert_effic_factor_YidD"/>
</dbReference>
<dbReference type="NCBIfam" id="TIGR00278">
    <property type="entry name" value="membrane protein insertion efficiency factor YidD"/>
    <property type="match status" value="1"/>
</dbReference>
<keyword evidence="3" id="KW-1185">Reference proteome</keyword>
<dbReference type="GO" id="GO:0005886">
    <property type="term" value="C:plasma membrane"/>
    <property type="evidence" value="ECO:0007669"/>
    <property type="project" value="UniProtKB-SubCell"/>
</dbReference>
<comment type="caution">
    <text evidence="2">The sequence shown here is derived from an EMBL/GenBank/DDBJ whole genome shotgun (WGS) entry which is preliminary data.</text>
</comment>
<gene>
    <name evidence="2" type="ORF">C8J26_1401</name>
</gene>
<protein>
    <recommendedName>
        <fullName evidence="1">Putative membrane protein insertion efficiency factor</fullName>
    </recommendedName>
</protein>
<proteinExistence type="inferred from homology"/>
<dbReference type="SMART" id="SM01234">
    <property type="entry name" value="Haemolytic"/>
    <property type="match status" value="1"/>
</dbReference>
<dbReference type="Proteomes" id="UP000244189">
    <property type="component" value="Unassembled WGS sequence"/>
</dbReference>
<dbReference type="Pfam" id="PF01809">
    <property type="entry name" value="YidD"/>
    <property type="match status" value="1"/>
</dbReference>
<accession>A0A2T5GP36</accession>
<dbReference type="AlphaFoldDB" id="A0A2T5GP36"/>
<comment type="similarity">
    <text evidence="1">Belongs to the UPF0161 family.</text>
</comment>
<sequence length="91" mass="9778">MGGTNARADMLARLLILIARGWQLGPSLVLPSSCRYDPSCSAYAIEAVGRYGARKGGWLAAKRIARCHPWGGYGPDPVPELKPEKLKDAAL</sequence>
<dbReference type="EMBL" id="QAOG01000002">
    <property type="protein sequence ID" value="PTQ61083.1"/>
    <property type="molecule type" value="Genomic_DNA"/>
</dbReference>
<comment type="function">
    <text evidence="1">Could be involved in insertion of integral membrane proteins into the membrane.</text>
</comment>
<reference evidence="2 3" key="1">
    <citation type="submission" date="2018-04" db="EMBL/GenBank/DDBJ databases">
        <title>Genomic Encyclopedia of Type Strains, Phase III (KMG-III): the genomes of soil and plant-associated and newly described type strains.</title>
        <authorList>
            <person name="Whitman W."/>
        </authorList>
    </citation>
    <scope>NUCLEOTIDE SEQUENCE [LARGE SCALE GENOMIC DNA]</scope>
    <source>
        <strain evidence="2 3">MA101b</strain>
    </source>
</reference>
<evidence type="ECO:0000313" key="3">
    <source>
        <dbReference type="Proteomes" id="UP000244189"/>
    </source>
</evidence>